<evidence type="ECO:0000313" key="4">
    <source>
        <dbReference type="EMBL" id="GEM35837.1"/>
    </source>
</evidence>
<evidence type="ECO:0000259" key="3">
    <source>
        <dbReference type="PROSITE" id="PS50222"/>
    </source>
</evidence>
<organism evidence="4 5">
    <name type="scientific">Nocardia ninae NBRC 108245</name>
    <dbReference type="NCBI Taxonomy" id="1210091"/>
    <lineage>
        <taxon>Bacteria</taxon>
        <taxon>Bacillati</taxon>
        <taxon>Actinomycetota</taxon>
        <taxon>Actinomycetes</taxon>
        <taxon>Mycobacteriales</taxon>
        <taxon>Nocardiaceae</taxon>
        <taxon>Nocardia</taxon>
    </lineage>
</organism>
<dbReference type="InterPro" id="IPR018247">
    <property type="entry name" value="EF_Hand_1_Ca_BS"/>
</dbReference>
<dbReference type="InterPro" id="IPR011992">
    <property type="entry name" value="EF-hand-dom_pair"/>
</dbReference>
<protein>
    <recommendedName>
        <fullName evidence="3">EF-hand domain-containing protein</fullName>
    </recommendedName>
</protein>
<dbReference type="PROSITE" id="PS50222">
    <property type="entry name" value="EF_HAND_2"/>
    <property type="match status" value="2"/>
</dbReference>
<dbReference type="AlphaFoldDB" id="A0A511M6I0"/>
<dbReference type="PANTHER" id="PTHR10827:SF98">
    <property type="entry name" value="45 KDA CALCIUM-BINDING PROTEIN"/>
    <property type="match status" value="1"/>
</dbReference>
<dbReference type="EMBL" id="BJXA01000001">
    <property type="protein sequence ID" value="GEM35837.1"/>
    <property type="molecule type" value="Genomic_DNA"/>
</dbReference>
<reference evidence="4 5" key="1">
    <citation type="submission" date="2019-07" db="EMBL/GenBank/DDBJ databases">
        <title>Whole genome shotgun sequence of Nocardia ninae NBRC 108245.</title>
        <authorList>
            <person name="Hosoyama A."/>
            <person name="Uohara A."/>
            <person name="Ohji S."/>
            <person name="Ichikawa N."/>
        </authorList>
    </citation>
    <scope>NUCLEOTIDE SEQUENCE [LARGE SCALE GENOMIC DNA]</scope>
    <source>
        <strain evidence="4 5">NBRC 108245</strain>
    </source>
</reference>
<evidence type="ECO:0000256" key="1">
    <source>
        <dbReference type="ARBA" id="ARBA00022723"/>
    </source>
</evidence>
<dbReference type="Proteomes" id="UP000321424">
    <property type="component" value="Unassembled WGS sequence"/>
</dbReference>
<dbReference type="Gene3D" id="1.10.238.10">
    <property type="entry name" value="EF-hand"/>
    <property type="match status" value="1"/>
</dbReference>
<dbReference type="InterPro" id="IPR002048">
    <property type="entry name" value="EF_hand_dom"/>
</dbReference>
<evidence type="ECO:0000313" key="5">
    <source>
        <dbReference type="Proteomes" id="UP000321424"/>
    </source>
</evidence>
<feature type="domain" description="EF-hand" evidence="3">
    <location>
        <begin position="135"/>
        <end position="170"/>
    </location>
</feature>
<accession>A0A511M6I0</accession>
<name>A0A511M6I0_9NOCA</name>
<dbReference type="GO" id="GO:0005509">
    <property type="term" value="F:calcium ion binding"/>
    <property type="evidence" value="ECO:0007669"/>
    <property type="project" value="InterPro"/>
</dbReference>
<sequence length="186" mass="20842">MEISEFLARKLQRRFETFDFDGDGRVERSDFENSARALAAEFGHEPDSPAAQELLRLSLQLWGRLASAGDVNIDGSVDLAEYKEAFAEGLLVTEESFEQGYRPFLETIMTISDVDGDGKLNAEEYARWTGALMHLPADDARECHRRLDTDGDGFVTTDDLLQAIHDYYFDENPEGVGSWLLGKLPG</sequence>
<keyword evidence="2" id="KW-0677">Repeat</keyword>
<feature type="domain" description="EF-hand" evidence="3">
    <location>
        <begin position="6"/>
        <end position="41"/>
    </location>
</feature>
<dbReference type="SUPFAM" id="SSF47473">
    <property type="entry name" value="EF-hand"/>
    <property type="match status" value="1"/>
</dbReference>
<dbReference type="SMART" id="SM00054">
    <property type="entry name" value="EFh"/>
    <property type="match status" value="4"/>
</dbReference>
<proteinExistence type="predicted"/>
<keyword evidence="5" id="KW-1185">Reference proteome</keyword>
<dbReference type="OrthoDB" id="3530529at2"/>
<dbReference type="PANTHER" id="PTHR10827">
    <property type="entry name" value="RETICULOCALBIN"/>
    <property type="match status" value="1"/>
</dbReference>
<keyword evidence="1" id="KW-0479">Metal-binding</keyword>
<gene>
    <name evidence="4" type="ORF">NN4_03560</name>
</gene>
<comment type="caution">
    <text evidence="4">The sequence shown here is derived from an EMBL/GenBank/DDBJ whole genome shotgun (WGS) entry which is preliminary data.</text>
</comment>
<dbReference type="Pfam" id="PF13499">
    <property type="entry name" value="EF-hand_7"/>
    <property type="match status" value="1"/>
</dbReference>
<dbReference type="RefSeq" id="WP_147128131.1">
    <property type="nucleotide sequence ID" value="NZ_BJXA01000001.1"/>
</dbReference>
<evidence type="ECO:0000256" key="2">
    <source>
        <dbReference type="ARBA" id="ARBA00022737"/>
    </source>
</evidence>
<dbReference type="PROSITE" id="PS00018">
    <property type="entry name" value="EF_HAND_1"/>
    <property type="match status" value="2"/>
</dbReference>
<dbReference type="Pfam" id="PF13202">
    <property type="entry name" value="EF-hand_5"/>
    <property type="match status" value="2"/>
</dbReference>